<dbReference type="OrthoDB" id="777117at2759"/>
<dbReference type="PANTHER" id="PTHR46700:SF2">
    <property type="entry name" value="ARM REPEAT SUPERFAMILY PROTEIN"/>
    <property type="match status" value="1"/>
</dbReference>
<proteinExistence type="predicted"/>
<name>A0A5P1EWX2_ASPOF</name>
<dbReference type="PANTHER" id="PTHR46700">
    <property type="entry name" value="ARM REPEAT SUPERFAMILY PROTEIN"/>
    <property type="match status" value="1"/>
</dbReference>
<dbReference type="EMBL" id="CM007385">
    <property type="protein sequence ID" value="ONK70013.1"/>
    <property type="molecule type" value="Genomic_DNA"/>
</dbReference>
<evidence type="ECO:0000313" key="1">
    <source>
        <dbReference type="EMBL" id="ONK70013.1"/>
    </source>
</evidence>
<gene>
    <name evidence="1" type="ORF">A4U43_C05F29300</name>
</gene>
<evidence type="ECO:0008006" key="3">
    <source>
        <dbReference type="Google" id="ProtNLM"/>
    </source>
</evidence>
<keyword evidence="2" id="KW-1185">Reference proteome</keyword>
<dbReference type="AlphaFoldDB" id="A0A5P1EWX2"/>
<dbReference type="InterPro" id="IPR011989">
    <property type="entry name" value="ARM-like"/>
</dbReference>
<reference evidence="2" key="1">
    <citation type="journal article" date="2017" name="Nat. Commun.">
        <title>The asparagus genome sheds light on the origin and evolution of a young Y chromosome.</title>
        <authorList>
            <person name="Harkess A."/>
            <person name="Zhou J."/>
            <person name="Xu C."/>
            <person name="Bowers J.E."/>
            <person name="Van der Hulst R."/>
            <person name="Ayyampalayam S."/>
            <person name="Mercati F."/>
            <person name="Riccardi P."/>
            <person name="McKain M.R."/>
            <person name="Kakrana A."/>
            <person name="Tang H."/>
            <person name="Ray J."/>
            <person name="Groenendijk J."/>
            <person name="Arikit S."/>
            <person name="Mathioni S.M."/>
            <person name="Nakano M."/>
            <person name="Shan H."/>
            <person name="Telgmann-Rauber A."/>
            <person name="Kanno A."/>
            <person name="Yue Z."/>
            <person name="Chen H."/>
            <person name="Li W."/>
            <person name="Chen Y."/>
            <person name="Xu X."/>
            <person name="Zhang Y."/>
            <person name="Luo S."/>
            <person name="Chen H."/>
            <person name="Gao J."/>
            <person name="Mao Z."/>
            <person name="Pires J.C."/>
            <person name="Luo M."/>
            <person name="Kudrna D."/>
            <person name="Wing R.A."/>
            <person name="Meyers B.C."/>
            <person name="Yi K."/>
            <person name="Kong H."/>
            <person name="Lavrijsen P."/>
            <person name="Sunseri F."/>
            <person name="Falavigna A."/>
            <person name="Ye Y."/>
            <person name="Leebens-Mack J.H."/>
            <person name="Chen G."/>
        </authorList>
    </citation>
    <scope>NUCLEOTIDE SEQUENCE [LARGE SCALE GENOMIC DNA]</scope>
    <source>
        <strain evidence="2">cv. DH0086</strain>
    </source>
</reference>
<dbReference type="OMA" id="FLMDTMN"/>
<accession>A0A5P1EWX2</accession>
<dbReference type="InterPro" id="IPR016024">
    <property type="entry name" value="ARM-type_fold"/>
</dbReference>
<evidence type="ECO:0000313" key="2">
    <source>
        <dbReference type="Proteomes" id="UP000243459"/>
    </source>
</evidence>
<protein>
    <recommendedName>
        <fullName evidence="3">U-box domain-containing protein</fullName>
    </recommendedName>
</protein>
<sequence length="369" mass="40767">MKIDAFDEVVIMKRSVKEINFGGLEEKKKAAMEIKRLAKGDDKTRRALAELGVIPPLVAMAVESEVDACKMLAVEALVELANGSFRNKKLIVEAGLLKKLPRLIHTQSLISNHQFTHLLFSISSLAKTPFPLSSFHILPFLLKILDSKENDDETKLTCLSTLHNLSAKLENVKHIATPNTVQALLTSSSNKAVSEQALATLSNLIATTIGKKAIGDDPLVPKIFIDVLTWDDKPKCQELSVYLLMTIAHKCIMERQKMISLGIVPVLLELALLGSSLARKRALKLLEWLKHEEDKRIGVHSGPQARRLEILSGCVDEGEIEENKRNVKKLVKQSLDKNMELIMRRAKGAEGCSGVKVLVATSSSKSLPY</sequence>
<dbReference type="Proteomes" id="UP000243459">
    <property type="component" value="Chromosome 5"/>
</dbReference>
<organism evidence="1 2">
    <name type="scientific">Asparagus officinalis</name>
    <name type="common">Garden asparagus</name>
    <dbReference type="NCBI Taxonomy" id="4686"/>
    <lineage>
        <taxon>Eukaryota</taxon>
        <taxon>Viridiplantae</taxon>
        <taxon>Streptophyta</taxon>
        <taxon>Embryophyta</taxon>
        <taxon>Tracheophyta</taxon>
        <taxon>Spermatophyta</taxon>
        <taxon>Magnoliopsida</taxon>
        <taxon>Liliopsida</taxon>
        <taxon>Asparagales</taxon>
        <taxon>Asparagaceae</taxon>
        <taxon>Asparagoideae</taxon>
        <taxon>Asparagus</taxon>
    </lineage>
</organism>
<dbReference type="Gene3D" id="1.25.10.10">
    <property type="entry name" value="Leucine-rich Repeat Variant"/>
    <property type="match status" value="1"/>
</dbReference>
<dbReference type="Gramene" id="ONK70013">
    <property type="protein sequence ID" value="ONK70013"/>
    <property type="gene ID" value="A4U43_C05F29300"/>
</dbReference>
<dbReference type="SUPFAM" id="SSF48371">
    <property type="entry name" value="ARM repeat"/>
    <property type="match status" value="1"/>
</dbReference>